<keyword evidence="4" id="KW-1185">Reference proteome</keyword>
<keyword evidence="1" id="KW-0472">Membrane</keyword>
<dbReference type="Proteomes" id="UP001500683">
    <property type="component" value="Unassembled WGS sequence"/>
</dbReference>
<keyword evidence="1" id="KW-0812">Transmembrane</keyword>
<feature type="transmembrane region" description="Helical" evidence="1">
    <location>
        <begin position="107"/>
        <end position="129"/>
    </location>
</feature>
<evidence type="ECO:0000256" key="2">
    <source>
        <dbReference type="SAM" id="SignalP"/>
    </source>
</evidence>
<sequence>MRSRSGLGAVLLGGLVTLAGAAAAAVAVTVVAVAAPGVAEGPGFYWTSSAVAVTLHGALGLAGGRIAARRLDGGRGGGAVRFHLLVCAGPVLATVVTQSGALGDGRAAVALAAVCAACGGALTGGWSIARRSRLAS</sequence>
<feature type="transmembrane region" description="Helical" evidence="1">
    <location>
        <begin position="80"/>
        <end position="101"/>
    </location>
</feature>
<feature type="transmembrane region" description="Helical" evidence="1">
    <location>
        <begin position="44"/>
        <end position="68"/>
    </location>
</feature>
<name>A0ABP7VFF7_9ACTN</name>
<proteinExistence type="predicted"/>
<organism evidence="3 4">
    <name type="scientific">Actinomadura miaoliensis</name>
    <dbReference type="NCBI Taxonomy" id="430685"/>
    <lineage>
        <taxon>Bacteria</taxon>
        <taxon>Bacillati</taxon>
        <taxon>Actinomycetota</taxon>
        <taxon>Actinomycetes</taxon>
        <taxon>Streptosporangiales</taxon>
        <taxon>Thermomonosporaceae</taxon>
        <taxon>Actinomadura</taxon>
    </lineage>
</organism>
<evidence type="ECO:0000313" key="4">
    <source>
        <dbReference type="Proteomes" id="UP001500683"/>
    </source>
</evidence>
<dbReference type="RefSeq" id="WP_344944280.1">
    <property type="nucleotide sequence ID" value="NZ_BAAAZG010000010.1"/>
</dbReference>
<comment type="caution">
    <text evidence="3">The sequence shown here is derived from an EMBL/GenBank/DDBJ whole genome shotgun (WGS) entry which is preliminary data.</text>
</comment>
<dbReference type="EMBL" id="BAAAZG010000010">
    <property type="protein sequence ID" value="GAA4066105.1"/>
    <property type="molecule type" value="Genomic_DNA"/>
</dbReference>
<protein>
    <submittedName>
        <fullName evidence="3">Uncharacterized protein</fullName>
    </submittedName>
</protein>
<accession>A0ABP7VFF7</accession>
<feature type="chain" id="PRO_5045753689" evidence="2">
    <location>
        <begin position="25"/>
        <end position="136"/>
    </location>
</feature>
<keyword evidence="1" id="KW-1133">Transmembrane helix</keyword>
<feature type="signal peptide" evidence="2">
    <location>
        <begin position="1"/>
        <end position="24"/>
    </location>
</feature>
<gene>
    <name evidence="3" type="ORF">GCM10022214_20490</name>
</gene>
<keyword evidence="2" id="KW-0732">Signal</keyword>
<evidence type="ECO:0000256" key="1">
    <source>
        <dbReference type="SAM" id="Phobius"/>
    </source>
</evidence>
<reference evidence="4" key="1">
    <citation type="journal article" date="2019" name="Int. J. Syst. Evol. Microbiol.">
        <title>The Global Catalogue of Microorganisms (GCM) 10K type strain sequencing project: providing services to taxonomists for standard genome sequencing and annotation.</title>
        <authorList>
            <consortium name="The Broad Institute Genomics Platform"/>
            <consortium name="The Broad Institute Genome Sequencing Center for Infectious Disease"/>
            <person name="Wu L."/>
            <person name="Ma J."/>
        </authorList>
    </citation>
    <scope>NUCLEOTIDE SEQUENCE [LARGE SCALE GENOMIC DNA]</scope>
    <source>
        <strain evidence="4">JCM 16702</strain>
    </source>
</reference>
<evidence type="ECO:0000313" key="3">
    <source>
        <dbReference type="EMBL" id="GAA4066105.1"/>
    </source>
</evidence>